<sequence>MTTGSQLFDSIFTGWLMNKNIVSFSSQYLSSARVLLFACLLPTAVFAGTPQVTQQYDRSGDRLVSPPVETTTVAASLDPGINGVVNVSVDTHEKDGAVIFQDRKTRSMPLISVVFSPSDSGLGFRQDSDAVDSVQGAAAGAMGGQTVTSEQNDALRIPYSLVLALFALIGLVQVSRRNR</sequence>
<name>A0A3B1BC24_9ZZZZ</name>
<dbReference type="AlphaFoldDB" id="A0A3B1BC24"/>
<protein>
    <submittedName>
        <fullName evidence="1">Uncharacterized protein</fullName>
    </submittedName>
</protein>
<evidence type="ECO:0000313" key="1">
    <source>
        <dbReference type="EMBL" id="VAX13632.1"/>
    </source>
</evidence>
<organism evidence="1">
    <name type="scientific">hydrothermal vent metagenome</name>
    <dbReference type="NCBI Taxonomy" id="652676"/>
    <lineage>
        <taxon>unclassified sequences</taxon>
        <taxon>metagenomes</taxon>
        <taxon>ecological metagenomes</taxon>
    </lineage>
</organism>
<gene>
    <name evidence="1" type="ORF">MNBD_GAMMA24-933</name>
</gene>
<dbReference type="EMBL" id="UOFZ01000128">
    <property type="protein sequence ID" value="VAX13632.1"/>
    <property type="molecule type" value="Genomic_DNA"/>
</dbReference>
<accession>A0A3B1BC24</accession>
<reference evidence="1" key="1">
    <citation type="submission" date="2018-06" db="EMBL/GenBank/DDBJ databases">
        <authorList>
            <person name="Zhirakovskaya E."/>
        </authorList>
    </citation>
    <scope>NUCLEOTIDE SEQUENCE</scope>
</reference>
<proteinExistence type="predicted"/>